<dbReference type="InterPro" id="IPR051553">
    <property type="entry name" value="Ran_GTPase-activating"/>
</dbReference>
<proteinExistence type="predicted"/>
<protein>
    <recommendedName>
        <fullName evidence="2">Copper amine oxidase-like N-terminal domain-containing protein</fullName>
    </recommendedName>
</protein>
<dbReference type="PANTHER" id="PTHR45982:SF1">
    <property type="entry name" value="REGULATOR OF CHROMOSOME CONDENSATION"/>
    <property type="match status" value="1"/>
</dbReference>
<sequence>MRTIRWLASVSATAILAFSLVSAAAADSGSDSSKFVNNVKQIDGGGYSGYALKTDGTVWAWGGAYTSLGNGFTQTVYSPVQMHIDHVKQVSGGYRHSLMLKEDGSVWAVGGNEHGQLGNGKQSIDIAVEPVQVEGLKDIIAVAAGDDHSLALRKDGTVWAWGGNQNGQLGIDGTGNQLRPVQVKGLSHIVTISAGLYESAALESSGLIWAWGLDHNIDGIKKVTRKPERLDMAPQPTQSNEFGAIVAGGTYGTALAFNGTVWMWKNAEWARPEVATNELFQVKGLKDVVSIANFAAVKSDGTVWTWVVNDKPEELKQVAGIKNAKAITESNNNYYVLLNDGRIMSWGSNGLGQTGLGLPDMAIREPQVIPASIRVYLDGNEVISDTTPLLVQGSTYVPLRGVMDQMDIQLQWDQPTRSVIATRGETKVVLDSVSGATTVNGKAMDTKLKPIIVNGRTFVPLRLISEAFGNKVEWDAAANAVRISS</sequence>
<reference evidence="3 4" key="1">
    <citation type="submission" date="2020-09" db="EMBL/GenBank/DDBJ databases">
        <title>Paenibacillus sp. strain PR3 16S rRNA gene Genome sequencing and assembly.</title>
        <authorList>
            <person name="Kim J."/>
        </authorList>
    </citation>
    <scope>NUCLEOTIDE SEQUENCE [LARGE SCALE GENOMIC DNA]</scope>
    <source>
        <strain evidence="3 4">PR3</strain>
    </source>
</reference>
<feature type="chain" id="PRO_5045441127" description="Copper amine oxidase-like N-terminal domain-containing protein" evidence="1">
    <location>
        <begin position="24"/>
        <end position="485"/>
    </location>
</feature>
<name>A0ABR8N0Z6_9BACL</name>
<comment type="caution">
    <text evidence="3">The sequence shown here is derived from an EMBL/GenBank/DDBJ whole genome shotgun (WGS) entry which is preliminary data.</text>
</comment>
<dbReference type="InterPro" id="IPR012854">
    <property type="entry name" value="Cu_amine_oxidase-like_N"/>
</dbReference>
<accession>A0ABR8N0Z6</accession>
<dbReference type="RefSeq" id="WP_191206163.1">
    <property type="nucleotide sequence ID" value="NZ_JACXZA010000007.1"/>
</dbReference>
<gene>
    <name evidence="3" type="ORF">H8B09_24060</name>
</gene>
<evidence type="ECO:0000313" key="3">
    <source>
        <dbReference type="EMBL" id="MBD3921857.1"/>
    </source>
</evidence>
<keyword evidence="4" id="KW-1185">Reference proteome</keyword>
<dbReference type="InterPro" id="IPR036582">
    <property type="entry name" value="Mao_N_sf"/>
</dbReference>
<evidence type="ECO:0000259" key="2">
    <source>
        <dbReference type="Pfam" id="PF07833"/>
    </source>
</evidence>
<dbReference type="EMBL" id="JACXZA010000007">
    <property type="protein sequence ID" value="MBD3921857.1"/>
    <property type="molecule type" value="Genomic_DNA"/>
</dbReference>
<keyword evidence="1" id="KW-0732">Signal</keyword>
<dbReference type="Gene3D" id="2.130.10.30">
    <property type="entry name" value="Regulator of chromosome condensation 1/beta-lactamase-inhibitor protein II"/>
    <property type="match status" value="2"/>
</dbReference>
<dbReference type="Pfam" id="PF13540">
    <property type="entry name" value="RCC1_2"/>
    <property type="match status" value="2"/>
</dbReference>
<dbReference type="InterPro" id="IPR009091">
    <property type="entry name" value="RCC1/BLIP-II"/>
</dbReference>
<dbReference type="Gene3D" id="3.30.457.10">
    <property type="entry name" value="Copper amine oxidase-like, N-terminal domain"/>
    <property type="match status" value="1"/>
</dbReference>
<dbReference type="SUPFAM" id="SSF55383">
    <property type="entry name" value="Copper amine oxidase, domain N"/>
    <property type="match status" value="1"/>
</dbReference>
<dbReference type="PROSITE" id="PS50012">
    <property type="entry name" value="RCC1_3"/>
    <property type="match status" value="3"/>
</dbReference>
<feature type="signal peptide" evidence="1">
    <location>
        <begin position="1"/>
        <end position="23"/>
    </location>
</feature>
<feature type="domain" description="Copper amine oxidase-like N-terminal" evidence="2">
    <location>
        <begin position="377"/>
        <end position="483"/>
    </location>
</feature>
<dbReference type="SUPFAM" id="SSF50985">
    <property type="entry name" value="RCC1/BLIP-II"/>
    <property type="match status" value="1"/>
</dbReference>
<dbReference type="Proteomes" id="UP000609346">
    <property type="component" value="Unassembled WGS sequence"/>
</dbReference>
<evidence type="ECO:0000313" key="4">
    <source>
        <dbReference type="Proteomes" id="UP000609346"/>
    </source>
</evidence>
<dbReference type="Pfam" id="PF07833">
    <property type="entry name" value="Cu_amine_oxidN1"/>
    <property type="match status" value="1"/>
</dbReference>
<dbReference type="PANTHER" id="PTHR45982">
    <property type="entry name" value="REGULATOR OF CHROMOSOME CONDENSATION"/>
    <property type="match status" value="1"/>
</dbReference>
<dbReference type="PRINTS" id="PR00633">
    <property type="entry name" value="RCCNDNSATION"/>
</dbReference>
<organism evidence="3 4">
    <name type="scientific">Paenibacillus terricola</name>
    <dbReference type="NCBI Taxonomy" id="2763503"/>
    <lineage>
        <taxon>Bacteria</taxon>
        <taxon>Bacillati</taxon>
        <taxon>Bacillota</taxon>
        <taxon>Bacilli</taxon>
        <taxon>Bacillales</taxon>
        <taxon>Paenibacillaceae</taxon>
        <taxon>Paenibacillus</taxon>
    </lineage>
</organism>
<dbReference type="PROSITE" id="PS00626">
    <property type="entry name" value="RCC1_2"/>
    <property type="match status" value="2"/>
</dbReference>
<dbReference type="InterPro" id="IPR000408">
    <property type="entry name" value="Reg_chr_condens"/>
</dbReference>
<evidence type="ECO:0000256" key="1">
    <source>
        <dbReference type="SAM" id="SignalP"/>
    </source>
</evidence>